<evidence type="ECO:0000313" key="2">
    <source>
        <dbReference type="EMBL" id="SDF75762.1"/>
    </source>
</evidence>
<dbReference type="OrthoDB" id="3212097at2"/>
<keyword evidence="3" id="KW-1185">Reference proteome</keyword>
<dbReference type="RefSeq" id="WP_091768998.1">
    <property type="nucleotide sequence ID" value="NZ_FNBT01000006.1"/>
</dbReference>
<dbReference type="STRING" id="1550231.SAMN05660662_3273"/>
<dbReference type="Proteomes" id="UP000199406">
    <property type="component" value="Unassembled WGS sequence"/>
</dbReference>
<name>A0A1G7NP58_9ACTN</name>
<evidence type="ECO:0000256" key="1">
    <source>
        <dbReference type="SAM" id="MobiDB-lite"/>
    </source>
</evidence>
<sequence>MTNDHSSPDRTRPDLDDATVEALGKLSEALETVDQARGFLYAFHQLTGKADRLLQESVDLFEKAGATDLAADLDRDLVGRNVIADRWTFQIVEDFDAGYWGAFRDYDARARDELAGGDRHVFEARMKQRERTQGHPRHEAGPSLADQP</sequence>
<protein>
    <submittedName>
        <fullName evidence="2">Uncharacterized protein</fullName>
    </submittedName>
</protein>
<proteinExistence type="predicted"/>
<accession>A0A1G7NP58</accession>
<gene>
    <name evidence="2" type="ORF">SAMN05660662_3273</name>
</gene>
<dbReference type="AlphaFoldDB" id="A0A1G7NP58"/>
<feature type="compositionally biased region" description="Basic and acidic residues" evidence="1">
    <location>
        <begin position="123"/>
        <end position="140"/>
    </location>
</feature>
<feature type="region of interest" description="Disordered" evidence="1">
    <location>
        <begin position="123"/>
        <end position="148"/>
    </location>
</feature>
<dbReference type="EMBL" id="FNBT01000006">
    <property type="protein sequence ID" value="SDF75762.1"/>
    <property type="molecule type" value="Genomic_DNA"/>
</dbReference>
<evidence type="ECO:0000313" key="3">
    <source>
        <dbReference type="Proteomes" id="UP000199406"/>
    </source>
</evidence>
<organism evidence="2 3">
    <name type="scientific">Blastococcus aurantiacus</name>
    <dbReference type="NCBI Taxonomy" id="1550231"/>
    <lineage>
        <taxon>Bacteria</taxon>
        <taxon>Bacillati</taxon>
        <taxon>Actinomycetota</taxon>
        <taxon>Actinomycetes</taxon>
        <taxon>Geodermatophilales</taxon>
        <taxon>Geodermatophilaceae</taxon>
        <taxon>Blastococcus</taxon>
    </lineage>
</organism>
<reference evidence="3" key="1">
    <citation type="submission" date="2016-10" db="EMBL/GenBank/DDBJ databases">
        <authorList>
            <person name="Varghese N."/>
            <person name="Submissions S."/>
        </authorList>
    </citation>
    <scope>NUCLEOTIDE SEQUENCE [LARGE SCALE GENOMIC DNA]</scope>
    <source>
        <strain evidence="3">DSM 44268</strain>
    </source>
</reference>